<evidence type="ECO:0000259" key="13">
    <source>
        <dbReference type="Pfam" id="PF21093"/>
    </source>
</evidence>
<comment type="similarity">
    <text evidence="8">Belongs to the Nup188 family.</text>
</comment>
<feature type="domain" description="Nucleoporin Nup188 N-terminal subdomain III" evidence="13">
    <location>
        <begin position="705"/>
        <end position="1151"/>
    </location>
</feature>
<keyword evidence="2" id="KW-0813">Transport</keyword>
<dbReference type="GO" id="GO:0006405">
    <property type="term" value="P:RNA export from nucleus"/>
    <property type="evidence" value="ECO:0007669"/>
    <property type="project" value="TreeGrafter"/>
</dbReference>
<dbReference type="GO" id="GO:0051028">
    <property type="term" value="P:mRNA transport"/>
    <property type="evidence" value="ECO:0007669"/>
    <property type="project" value="UniProtKB-KW"/>
</dbReference>
<feature type="region of interest" description="Disordered" evidence="10">
    <location>
        <begin position="57"/>
        <end position="79"/>
    </location>
</feature>
<evidence type="ECO:0000256" key="10">
    <source>
        <dbReference type="SAM" id="MobiDB-lite"/>
    </source>
</evidence>
<dbReference type="GO" id="GO:0006606">
    <property type="term" value="P:protein import into nucleus"/>
    <property type="evidence" value="ECO:0007669"/>
    <property type="project" value="TreeGrafter"/>
</dbReference>
<dbReference type="Pfam" id="PF21094">
    <property type="entry name" value="Nup188_SH3-like"/>
    <property type="match status" value="1"/>
</dbReference>
<dbReference type="PANTHER" id="PTHR31431">
    <property type="entry name" value="NUCLEOPORIN NUP188 HOMOLOG"/>
    <property type="match status" value="1"/>
</dbReference>
<keyword evidence="3" id="KW-0509">mRNA transport</keyword>
<evidence type="ECO:0000259" key="12">
    <source>
        <dbReference type="Pfam" id="PF18378"/>
    </source>
</evidence>
<dbReference type="OrthoDB" id="102511at2759"/>
<organism evidence="14 15">
    <name type="scientific">Penicillium steckii</name>
    <dbReference type="NCBI Taxonomy" id="303698"/>
    <lineage>
        <taxon>Eukaryota</taxon>
        <taxon>Fungi</taxon>
        <taxon>Dikarya</taxon>
        <taxon>Ascomycota</taxon>
        <taxon>Pezizomycotina</taxon>
        <taxon>Eurotiomycetes</taxon>
        <taxon>Eurotiomycetidae</taxon>
        <taxon>Eurotiales</taxon>
        <taxon>Aspergillaceae</taxon>
        <taxon>Penicillium</taxon>
    </lineage>
</organism>
<accession>A0A1V6TD33</accession>
<keyword evidence="7" id="KW-0539">Nucleus</keyword>
<keyword evidence="15" id="KW-1185">Reference proteome</keyword>
<sequence>MAPNPEAYFPSLDKCFSGDAQLLSWENVFLSVNDNGDLMNDTDNVVAFLSHPDTTQQLSQSLSPFSRPSPKSKSEFESKTAAIHVESNSKGSFDLNEIKADAQWLSQAANIDEITALRITIIEWQDRPAARLTAKFSNEEATSIQSAAGVDSLRVSVAGPNLASILRQTGDDDAASSFDTEKSRRLRLRTIYISERAHILKTLRKLLVLSLHDFASDPADSDAALTARKISLSKLGLSLFKDKISGHGLKQSLDECIAGIRKRLKDIAADGGWLGAPESNEETEAIWKTTLVEEIVHILQLMFHQLRASSEVPSGILLESWLELMDEYDFLETLSVPCEQPTEVRLPLQSFVSLTTLEFLKTSELFPCIIDKKKPATFPPGQEAHIFSKERIAKITEILIGACSMKWATAIPAGYCWGLMLVALEEIGSQDKNDRELEQLNSAVKSFQTDTNNPGPSQGSEQSLYEDVVERVRPQHTNEDQDSLIFLTSDQIRDLTFGTVITLSAKAGSMSATDENLTYCWIRLALLDVIRTAAIYVPYSPEIVEALLSVLSGPPDPLPWASTGCLGPANDPRCAFVNDRKFMDYIFQSARSRFPYETVPFLKLCRSFVSSLLVNEDGLPILVDELESMNTFTEIVSPDFNGYETIREDENANLVTLTRALPMFDSSPHNHLLTNEPNNALTVHGSSEIPATAIGQIISESKPAVVMWQHDYSGLSYLGSWLEEWSERGGHSSGWDPECATEIIGLLADLVASSQGVRAHDSPGTSAKRVLELASDGLSRQGDIISVVLDIFERSLQNVGSQGGAVEALDLLMACMHFIQETLKVLPNRVWPFFSRSSFIGSDGNGGVLAAIISAVEIPAGEYPFLLSCLRLYEAAVDDAVSRAVLRKCPGSVTGKSTIASDWGAGIPSHVMRTILLNFTRTMVEVFNSNGNWRFNFPEQKFKVSASLAAAFSRILYYAYGVDDSKKPDSKVTGVFSDSATYLLDMLRPRSTTDLPFNAILRLITDGLQTPPTLHLRYLDLIVAQVSSVLQLSNKLVQAARLADKPESLLEEQLFKATPVLIKLYALHDAYRLPVVSLLDTLVTSASSDSDKEPPSLVGHLGAESACLFLDVLAQLDKSLNDKPLLLAIWNLLSTFVSKRQQWLAVFILTGASPRQTLKKSEAVGGPKMRGVPFLQIALDKLAHIDTEDPEVALSLLQFVSRAQENWPWATPHLQKHTRFFDGILHYVSKLKISTLPVSEQIFATRIAAVVTDICAVYLFPFKELLRGTSKADKGTIERARKFFADLIPLVQWLSKDAVEVHAYNASLHANLKKNFEMRYTGCKITDFKKSALEPRALGRDYYYNLDMGQRLLSYDFAWAGTRKQGFSEEFERANINLSLVEAQVALLNSWKFFAVEHCQDFMRAGQLVPVLMAEVAQKCLEANSRAVPPEAIFARIQQVRVDFAQALTQCLVEEGSRGNEVFHLLEVVWKALRSRYPSYEAALVGDDTEYYRSLLNVLFLALQFHVEVPRLQNQPEVLTKAARVSSNIPVIVEVVKTIVAQGFRSLTSYLHDEPDKCTPKDFAIIIAILQTCLQVKDADRLFEYITFHIQDNDTVRHATTLFSWADQLAIAGDPVYGEVSLSFLVKLSTLPMLAEHLAVEGVLGKLSTCRLTNILQQPKGFGPFDPVPRLYTIWTGGFLPLCLNLLFNVVRAAPEVSAFLNQFEGQLNRAAEVFSHGHATPQSQWISLSMASEAYSLALISVALDRFRKAGPSAGLDPQSIQELKWDKSHVKADVEELLSRRPYLRGRIVATNDKEAEMSRQPALDSKHNAESRLEEKIIIELEEVLACLNSGEE</sequence>
<protein>
    <recommendedName>
        <fullName evidence="9">Nucleoporin NUP188</fullName>
    </recommendedName>
</protein>
<dbReference type="Gene3D" id="1.25.10.70">
    <property type="match status" value="1"/>
</dbReference>
<dbReference type="STRING" id="303698.A0A1V6TD33"/>
<evidence type="ECO:0000256" key="5">
    <source>
        <dbReference type="ARBA" id="ARBA00023010"/>
    </source>
</evidence>
<evidence type="ECO:0000256" key="8">
    <source>
        <dbReference type="ARBA" id="ARBA00038387"/>
    </source>
</evidence>
<dbReference type="Pfam" id="PF10487">
    <property type="entry name" value="Nup188_N"/>
    <property type="match status" value="1"/>
</dbReference>
<keyword evidence="5" id="KW-0811">Translocation</keyword>
<dbReference type="InterPro" id="IPR048883">
    <property type="entry name" value="Nup188_N-subdom_III"/>
</dbReference>
<proteinExistence type="inferred from homology"/>
<evidence type="ECO:0000256" key="3">
    <source>
        <dbReference type="ARBA" id="ARBA00022816"/>
    </source>
</evidence>
<evidence type="ECO:0000313" key="14">
    <source>
        <dbReference type="EMBL" id="OQE23860.1"/>
    </source>
</evidence>
<dbReference type="GO" id="GO:0017056">
    <property type="term" value="F:structural constituent of nuclear pore"/>
    <property type="evidence" value="ECO:0007669"/>
    <property type="project" value="InterPro"/>
</dbReference>
<feature type="domain" description="Nucleoporin Nup188 N-terminal" evidence="11">
    <location>
        <begin position="56"/>
        <end position="442"/>
    </location>
</feature>
<feature type="domain" description="Nuclear pore protein Nup188 C-terminal" evidence="12">
    <location>
        <begin position="1465"/>
        <end position="1831"/>
    </location>
</feature>
<dbReference type="InterPro" id="IPR018864">
    <property type="entry name" value="Nucleoporin_Nup188_N"/>
</dbReference>
<dbReference type="InterPro" id="IPR044840">
    <property type="entry name" value="Nup188"/>
</dbReference>
<evidence type="ECO:0000259" key="11">
    <source>
        <dbReference type="Pfam" id="PF10487"/>
    </source>
</evidence>
<comment type="subcellular location">
    <subcellularLocation>
        <location evidence="1">Nucleus</location>
        <location evidence="1">Nuclear pore complex</location>
    </subcellularLocation>
</comment>
<dbReference type="Pfam" id="PF21093">
    <property type="entry name" value="Nup188_N-subdom_III"/>
    <property type="match status" value="1"/>
</dbReference>
<evidence type="ECO:0000256" key="9">
    <source>
        <dbReference type="ARBA" id="ARBA00040174"/>
    </source>
</evidence>
<evidence type="ECO:0000256" key="4">
    <source>
        <dbReference type="ARBA" id="ARBA00022927"/>
    </source>
</evidence>
<keyword evidence="6" id="KW-0906">Nuclear pore complex</keyword>
<feature type="compositionally biased region" description="Low complexity" evidence="10">
    <location>
        <begin position="61"/>
        <end position="71"/>
    </location>
</feature>
<dbReference type="Proteomes" id="UP000191285">
    <property type="component" value="Unassembled WGS sequence"/>
</dbReference>
<comment type="caution">
    <text evidence="14">The sequence shown here is derived from an EMBL/GenBank/DDBJ whole genome shotgun (WGS) entry which is preliminary data.</text>
</comment>
<evidence type="ECO:0000256" key="6">
    <source>
        <dbReference type="ARBA" id="ARBA00023132"/>
    </source>
</evidence>
<evidence type="ECO:0000256" key="7">
    <source>
        <dbReference type="ARBA" id="ARBA00023242"/>
    </source>
</evidence>
<evidence type="ECO:0000256" key="1">
    <source>
        <dbReference type="ARBA" id="ARBA00004567"/>
    </source>
</evidence>
<evidence type="ECO:0000313" key="15">
    <source>
        <dbReference type="Proteomes" id="UP000191285"/>
    </source>
</evidence>
<reference evidence="15" key="1">
    <citation type="journal article" date="2017" name="Nat. Microbiol.">
        <title>Global analysis of biosynthetic gene clusters reveals vast potential of secondary metabolite production in Penicillium species.</title>
        <authorList>
            <person name="Nielsen J.C."/>
            <person name="Grijseels S."/>
            <person name="Prigent S."/>
            <person name="Ji B."/>
            <person name="Dainat J."/>
            <person name="Nielsen K.F."/>
            <person name="Frisvad J.C."/>
            <person name="Workman M."/>
            <person name="Nielsen J."/>
        </authorList>
    </citation>
    <scope>NUCLEOTIDE SEQUENCE [LARGE SCALE GENOMIC DNA]</scope>
    <source>
        <strain evidence="15">IBT 24891</strain>
    </source>
</reference>
<dbReference type="Pfam" id="PF18378">
    <property type="entry name" value="Nup188_C"/>
    <property type="match status" value="1"/>
</dbReference>
<dbReference type="PANTHER" id="PTHR31431:SF1">
    <property type="entry name" value="NUCLEOPORIN NUP188"/>
    <property type="match status" value="1"/>
</dbReference>
<dbReference type="EMBL" id="MLKD01000008">
    <property type="protein sequence ID" value="OQE23860.1"/>
    <property type="molecule type" value="Genomic_DNA"/>
</dbReference>
<evidence type="ECO:0000256" key="2">
    <source>
        <dbReference type="ARBA" id="ARBA00022448"/>
    </source>
</evidence>
<gene>
    <name evidence="14" type="ORF">PENSTE_c008G04803</name>
</gene>
<dbReference type="GO" id="GO:0044611">
    <property type="term" value="C:nuclear pore inner ring"/>
    <property type="evidence" value="ECO:0007669"/>
    <property type="project" value="TreeGrafter"/>
</dbReference>
<keyword evidence="4" id="KW-0653">Protein transport</keyword>
<name>A0A1V6TD33_9EURO</name>
<dbReference type="InterPro" id="IPR041634">
    <property type="entry name" value="Nup188_C"/>
</dbReference>